<dbReference type="PANTHER" id="PTHR36709">
    <property type="entry name" value="OS02G0604100 PROTEIN"/>
    <property type="match status" value="1"/>
</dbReference>
<accession>A0A834YMS2</accession>
<comment type="caution">
    <text evidence="1">The sequence shown here is derived from an EMBL/GenBank/DDBJ whole genome shotgun (WGS) entry which is preliminary data.</text>
</comment>
<gene>
    <name evidence="1" type="ORF">HHK36_026073</name>
</gene>
<dbReference type="PANTHER" id="PTHR36709:SF1">
    <property type="entry name" value="OS02G0604100 PROTEIN"/>
    <property type="match status" value="1"/>
</dbReference>
<evidence type="ECO:0000313" key="1">
    <source>
        <dbReference type="EMBL" id="KAF8389378.1"/>
    </source>
</evidence>
<proteinExistence type="predicted"/>
<reference evidence="1 2" key="1">
    <citation type="submission" date="2020-04" db="EMBL/GenBank/DDBJ databases">
        <title>Plant Genome Project.</title>
        <authorList>
            <person name="Zhang R.-G."/>
        </authorList>
    </citation>
    <scope>NUCLEOTIDE SEQUENCE [LARGE SCALE GENOMIC DNA]</scope>
    <source>
        <strain evidence="1">YNK0</strain>
        <tissue evidence="1">Leaf</tissue>
    </source>
</reference>
<dbReference type="OrthoDB" id="775892at2759"/>
<sequence length="164" mass="17857">MVCIPSASGVVELGSTELIFQSSKLMNKDQKEAMRNGLITMKDVEMAVAEGMHLNPFELAVAEVLSLKWGFLRILFQDQKEAMWNGLITMEDVEMTVAKVLSLKWGFLKILFQSAGNATADSEAAALPVTIVTVIALSADEVDIVHEIAVVVDDSDGSESEMSY</sequence>
<dbReference type="AlphaFoldDB" id="A0A834YMS2"/>
<evidence type="ECO:0000313" key="2">
    <source>
        <dbReference type="Proteomes" id="UP000655225"/>
    </source>
</evidence>
<name>A0A834YMS2_TETSI</name>
<keyword evidence="2" id="KW-1185">Reference proteome</keyword>
<dbReference type="Proteomes" id="UP000655225">
    <property type="component" value="Unassembled WGS sequence"/>
</dbReference>
<organism evidence="1 2">
    <name type="scientific">Tetracentron sinense</name>
    <name type="common">Spur-leaf</name>
    <dbReference type="NCBI Taxonomy" id="13715"/>
    <lineage>
        <taxon>Eukaryota</taxon>
        <taxon>Viridiplantae</taxon>
        <taxon>Streptophyta</taxon>
        <taxon>Embryophyta</taxon>
        <taxon>Tracheophyta</taxon>
        <taxon>Spermatophyta</taxon>
        <taxon>Magnoliopsida</taxon>
        <taxon>Trochodendrales</taxon>
        <taxon>Trochodendraceae</taxon>
        <taxon>Tetracentron</taxon>
    </lineage>
</organism>
<dbReference type="EMBL" id="JABCRI010000019">
    <property type="protein sequence ID" value="KAF8389378.1"/>
    <property type="molecule type" value="Genomic_DNA"/>
</dbReference>
<protein>
    <submittedName>
        <fullName evidence="1">Uncharacterized protein</fullName>
    </submittedName>
</protein>